<evidence type="ECO:0000256" key="1">
    <source>
        <dbReference type="SAM" id="MobiDB-lite"/>
    </source>
</evidence>
<dbReference type="Proteomes" id="UP000200980">
    <property type="component" value="Unassembled WGS sequence"/>
</dbReference>
<protein>
    <submittedName>
        <fullName evidence="2">Uncharacterized protein</fullName>
    </submittedName>
</protein>
<gene>
    <name evidence="2" type="ORF">AL01_01255</name>
</gene>
<dbReference type="STRING" id="1539051.AL01_01255"/>
<evidence type="ECO:0000313" key="2">
    <source>
        <dbReference type="EMBL" id="OOL19632.1"/>
    </source>
</evidence>
<organism evidence="2 3">
    <name type="scientific">Bombella intestini</name>
    <dbReference type="NCBI Taxonomy" id="1539051"/>
    <lineage>
        <taxon>Bacteria</taxon>
        <taxon>Pseudomonadati</taxon>
        <taxon>Pseudomonadota</taxon>
        <taxon>Alphaproteobacteria</taxon>
        <taxon>Acetobacterales</taxon>
        <taxon>Acetobacteraceae</taxon>
        <taxon>Bombella</taxon>
    </lineage>
</organism>
<proteinExistence type="predicted"/>
<feature type="region of interest" description="Disordered" evidence="1">
    <location>
        <begin position="172"/>
        <end position="193"/>
    </location>
</feature>
<sequence>MSEVSINEALNLAVPVGDGKGTVLCPPLSREAFSSCWSLLARTWSRLEAEDLGITAGGAVAAHALADIARQSGPEEQEKHRAFLAELRRNASYIGPMGDDGFGPVPLGTALQRGWIDEDERDELENILVFFTLGSRLLPRARRQIIFRLMLSLRTVAASSLNATEYAASVATSQKGAPIGGTEGASSPPSSTG</sequence>
<dbReference type="OrthoDB" id="7267987at2"/>
<dbReference type="RefSeq" id="WP_077395450.1">
    <property type="nucleotide sequence ID" value="NZ_JATM01000001.1"/>
</dbReference>
<accession>A0A1S8GRG7</accession>
<evidence type="ECO:0000313" key="3">
    <source>
        <dbReference type="Proteomes" id="UP000200980"/>
    </source>
</evidence>
<feature type="compositionally biased region" description="Polar residues" evidence="1">
    <location>
        <begin position="184"/>
        <end position="193"/>
    </location>
</feature>
<name>A0A1S8GRG7_9PROT</name>
<dbReference type="AlphaFoldDB" id="A0A1S8GRG7"/>
<comment type="caution">
    <text evidence="2">The sequence shown here is derived from an EMBL/GenBank/DDBJ whole genome shotgun (WGS) entry which is preliminary data.</text>
</comment>
<dbReference type="EMBL" id="JATM01000001">
    <property type="protein sequence ID" value="OOL19632.1"/>
    <property type="molecule type" value="Genomic_DNA"/>
</dbReference>
<reference evidence="2 3" key="1">
    <citation type="journal article" date="2016" name="PLoS ONE">
        <title>Whole-Genome Sequence Analysis of Bombella intestini LMG 28161T, a Novel Acetic Acid Bacterium Isolated from the Crop of a Red-Tailed Bumble Bee, Bombus lapidarius.</title>
        <authorList>
            <person name="Li L."/>
            <person name="Illeghems K."/>
            <person name="Van Kerrebroeck S."/>
            <person name="Borremans W."/>
            <person name="Cleenwerck I."/>
            <person name="Smagghe G."/>
            <person name="De Vuyst L."/>
            <person name="Vandamme P."/>
        </authorList>
    </citation>
    <scope>NUCLEOTIDE SEQUENCE [LARGE SCALE GENOMIC DNA]</scope>
    <source>
        <strain evidence="2 3">R-52487</strain>
    </source>
</reference>
<keyword evidence="3" id="KW-1185">Reference proteome</keyword>